<dbReference type="SUPFAM" id="SSF56436">
    <property type="entry name" value="C-type lectin-like"/>
    <property type="match status" value="1"/>
</dbReference>
<evidence type="ECO:0000259" key="1">
    <source>
        <dbReference type="SMART" id="SM00034"/>
    </source>
</evidence>
<name>A0A8S1HGX2_9PELO</name>
<dbReference type="PANTHER" id="PTHR23124">
    <property type="entry name" value="C-TYPE LECTIN DOMAIN-CONTAINING PROTEIN-RELATED-RELATED"/>
    <property type="match status" value="1"/>
</dbReference>
<evidence type="ECO:0000313" key="3">
    <source>
        <dbReference type="Proteomes" id="UP000835052"/>
    </source>
</evidence>
<reference evidence="2" key="1">
    <citation type="submission" date="2020-10" db="EMBL/GenBank/DDBJ databases">
        <authorList>
            <person name="Kikuchi T."/>
        </authorList>
    </citation>
    <scope>NUCLEOTIDE SEQUENCE</scope>
    <source>
        <strain evidence="2">NKZ352</strain>
    </source>
</reference>
<dbReference type="InterPro" id="IPR016187">
    <property type="entry name" value="CTDL_fold"/>
</dbReference>
<comment type="caution">
    <text evidence="2">The sequence shown here is derived from an EMBL/GenBank/DDBJ whole genome shotgun (WGS) entry which is preliminary data.</text>
</comment>
<organism evidence="2 3">
    <name type="scientific">Caenorhabditis auriculariae</name>
    <dbReference type="NCBI Taxonomy" id="2777116"/>
    <lineage>
        <taxon>Eukaryota</taxon>
        <taxon>Metazoa</taxon>
        <taxon>Ecdysozoa</taxon>
        <taxon>Nematoda</taxon>
        <taxon>Chromadorea</taxon>
        <taxon>Rhabditida</taxon>
        <taxon>Rhabditina</taxon>
        <taxon>Rhabditomorpha</taxon>
        <taxon>Rhabditoidea</taxon>
        <taxon>Rhabditidae</taxon>
        <taxon>Peloderinae</taxon>
        <taxon>Caenorhabditis</taxon>
    </lineage>
</organism>
<feature type="domain" description="C-type lectin" evidence="1">
    <location>
        <begin position="8"/>
        <end position="175"/>
    </location>
</feature>
<dbReference type="InterPro" id="IPR016186">
    <property type="entry name" value="C-type_lectin-like/link_sf"/>
</dbReference>
<dbReference type="EMBL" id="CAJGYM010000045">
    <property type="protein sequence ID" value="CAD6194495.1"/>
    <property type="molecule type" value="Genomic_DNA"/>
</dbReference>
<accession>A0A8S1HGX2</accession>
<dbReference type="Proteomes" id="UP000835052">
    <property type="component" value="Unassembled WGS sequence"/>
</dbReference>
<evidence type="ECO:0000313" key="2">
    <source>
        <dbReference type="EMBL" id="CAD6194495.1"/>
    </source>
</evidence>
<dbReference type="Gene3D" id="3.10.100.10">
    <property type="entry name" value="Mannose-Binding Protein A, subunit A"/>
    <property type="match status" value="1"/>
</dbReference>
<keyword evidence="3" id="KW-1185">Reference proteome</keyword>
<gene>
    <name evidence="2" type="ORF">CAUJ_LOCUS10414</name>
</gene>
<dbReference type="AlphaFoldDB" id="A0A8S1HGX2"/>
<proteinExistence type="predicted"/>
<dbReference type="InterPro" id="IPR001304">
    <property type="entry name" value="C-type_lectin-like"/>
</dbReference>
<protein>
    <recommendedName>
        <fullName evidence="1">C-type lectin domain-containing protein</fullName>
    </recommendedName>
</protein>
<sequence>MTFCATACPNGWNAFARSGYTWCLKVFAFNDVEYDIAEQKCMREKTLLSAFESEQEWEFIRNEAKRMGLFGEIYVGIRREIGCIKIQQVSRDLNAQCSIKTAFRLDPFTKNDYFYNKWNSGEPSGSDQRRAYVVNLVTAVSMIISNDNRHGYLKETFKRRWESDLKYDPRGFVCGTKAR</sequence>
<dbReference type="SMART" id="SM00034">
    <property type="entry name" value="CLECT"/>
    <property type="match status" value="1"/>
</dbReference>